<keyword evidence="1" id="KW-1133">Transmembrane helix</keyword>
<comment type="caution">
    <text evidence="2">The sequence shown here is derived from an EMBL/GenBank/DDBJ whole genome shotgun (WGS) entry which is preliminary data.</text>
</comment>
<feature type="transmembrane region" description="Helical" evidence="1">
    <location>
        <begin position="386"/>
        <end position="407"/>
    </location>
</feature>
<dbReference type="AlphaFoldDB" id="A0A9Q4CFI3"/>
<feature type="transmembrane region" description="Helical" evidence="1">
    <location>
        <begin position="435"/>
        <end position="454"/>
    </location>
</feature>
<reference evidence="2" key="1">
    <citation type="submission" date="2022-11" db="EMBL/GenBank/DDBJ databases">
        <title>Corynebacterium sp. isolated from Penguins.</title>
        <authorList>
            <person name="Sedlar K."/>
            <person name="Svec P."/>
        </authorList>
    </citation>
    <scope>NUCLEOTIDE SEQUENCE</scope>
    <source>
        <strain evidence="2">P5875</strain>
    </source>
</reference>
<name>A0A9Q4CFI3_9CORY</name>
<feature type="transmembrane region" description="Helical" evidence="1">
    <location>
        <begin position="252"/>
        <end position="269"/>
    </location>
</feature>
<keyword evidence="1" id="KW-0812">Transmembrane</keyword>
<keyword evidence="1" id="KW-0472">Membrane</keyword>
<dbReference type="RefSeq" id="WP_267169602.1">
    <property type="nucleotide sequence ID" value="NZ_JAPMKX010000004.1"/>
</dbReference>
<gene>
    <name evidence="2" type="ORF">OS123_09115</name>
</gene>
<feature type="transmembrane region" description="Helical" evidence="1">
    <location>
        <begin position="90"/>
        <end position="110"/>
    </location>
</feature>
<feature type="transmembrane region" description="Helical" evidence="1">
    <location>
        <begin position="26"/>
        <end position="44"/>
    </location>
</feature>
<proteinExistence type="predicted"/>
<evidence type="ECO:0000256" key="1">
    <source>
        <dbReference type="SAM" id="Phobius"/>
    </source>
</evidence>
<organism evidence="2 3">
    <name type="scientific">Corynebacterium antarcticum</name>
    <dbReference type="NCBI Taxonomy" id="2800405"/>
    <lineage>
        <taxon>Bacteria</taxon>
        <taxon>Bacillati</taxon>
        <taxon>Actinomycetota</taxon>
        <taxon>Actinomycetes</taxon>
        <taxon>Mycobacteriales</taxon>
        <taxon>Corynebacteriaceae</taxon>
        <taxon>Corynebacterium</taxon>
    </lineage>
</organism>
<protein>
    <recommendedName>
        <fullName evidence="4">Copper oxidase</fullName>
    </recommendedName>
</protein>
<evidence type="ECO:0008006" key="4">
    <source>
        <dbReference type="Google" id="ProtNLM"/>
    </source>
</evidence>
<feature type="transmembrane region" description="Helical" evidence="1">
    <location>
        <begin position="321"/>
        <end position="342"/>
    </location>
</feature>
<dbReference type="Proteomes" id="UP001070238">
    <property type="component" value="Unassembled WGS sequence"/>
</dbReference>
<dbReference type="EMBL" id="JAPMKX010000004">
    <property type="protein sequence ID" value="MCX7538692.1"/>
    <property type="molecule type" value="Genomic_DNA"/>
</dbReference>
<feature type="transmembrane region" description="Helical" evidence="1">
    <location>
        <begin position="225"/>
        <end position="246"/>
    </location>
</feature>
<feature type="transmembrane region" description="Helical" evidence="1">
    <location>
        <begin position="354"/>
        <end position="374"/>
    </location>
</feature>
<feature type="transmembrane region" description="Helical" evidence="1">
    <location>
        <begin position="281"/>
        <end position="301"/>
    </location>
</feature>
<feature type="transmembrane region" description="Helical" evidence="1">
    <location>
        <begin position="151"/>
        <end position="173"/>
    </location>
</feature>
<accession>A0A9Q4CFI3</accession>
<sequence length="456" mass="46996">MPTPPADTPEAPPAWSRRQWMLRANGPVACWLLLLIASAVSARAGGVGTWIPVHVLGIGVITTSIMVWSQYFTARFTGNRPTRAHQVRQLYRIGAVTAGTALLLAGQLPATASHRLSLLGAGSVGTGALLHGLSLAAQYHAAERTRRFRPIVAVYVLATVCLLGGITAGTLLIVGVPGAWVPRLYTAHLLLNLPGFVGLAAFGSLTLMFPAVWRTRGGDDRTVPAAVVLSCGLATSVTGALVGAAPVLGAGLVVYAVGWAIAALPWLGNVRDVLADPRDRLTFAAFAVVAAPVWLIVGVLTAAADALREGDVAVSLPVPPLLVGFGAQLLIGVLSFLLPSVIGGGPAAVRRGMGLLDTLGLLRSTLLNGALALLQLPLPWDAGPVPALFVALSLGAFLPLAVTAVVVQRHRPQETHDPGTPATATGRYRPAYGQVVVGLVVLGALTGLILTGAFNP</sequence>
<feature type="transmembrane region" description="Helical" evidence="1">
    <location>
        <begin position="50"/>
        <end position="69"/>
    </location>
</feature>
<feature type="transmembrane region" description="Helical" evidence="1">
    <location>
        <begin position="116"/>
        <end position="139"/>
    </location>
</feature>
<feature type="transmembrane region" description="Helical" evidence="1">
    <location>
        <begin position="193"/>
        <end position="213"/>
    </location>
</feature>
<evidence type="ECO:0000313" key="3">
    <source>
        <dbReference type="Proteomes" id="UP001070238"/>
    </source>
</evidence>
<evidence type="ECO:0000313" key="2">
    <source>
        <dbReference type="EMBL" id="MCX7538692.1"/>
    </source>
</evidence>